<name>A0ABS9D0K4_9RHOB</name>
<reference evidence="2 3" key="1">
    <citation type="submission" date="2022-01" db="EMBL/GenBank/DDBJ databases">
        <title>Octadecabacter sp. nov., isolated from a marine alga.</title>
        <authorList>
            <person name="Jin M.S."/>
            <person name="Kim H.M."/>
            <person name="Han D.M."/>
            <person name="Jung J.J."/>
            <person name="Jeon C.O."/>
        </authorList>
    </citation>
    <scope>NUCLEOTIDE SEQUENCE [LARGE SCALE GENOMIC DNA]</scope>
    <source>
        <strain evidence="2 3">G9-8</strain>
    </source>
</reference>
<dbReference type="InterPro" id="IPR013783">
    <property type="entry name" value="Ig-like_fold"/>
</dbReference>
<dbReference type="Gene3D" id="2.60.40.10">
    <property type="entry name" value="Immunoglobulins"/>
    <property type="match status" value="1"/>
</dbReference>
<feature type="non-terminal residue" evidence="2">
    <location>
        <position position="107"/>
    </location>
</feature>
<keyword evidence="3" id="KW-1185">Reference proteome</keyword>
<sequence length="107" mass="10764">DSFTVTTVDGTEETVTITITGENDAAEITGETTGAVIEDEAATLTATGALSVTDVDAGEASFVVQSGTAGSYGSFDIDAEGAWIYAADNTQAAIQALGEGETLTDSF</sequence>
<dbReference type="Pfam" id="PF17803">
    <property type="entry name" value="Cadherin_4"/>
    <property type="match status" value="1"/>
</dbReference>
<dbReference type="NCBIfam" id="TIGR01965">
    <property type="entry name" value="VCBS_repeat"/>
    <property type="match status" value="2"/>
</dbReference>
<dbReference type="EMBL" id="JAKGAQ010000025">
    <property type="protein sequence ID" value="MCF2873055.1"/>
    <property type="molecule type" value="Genomic_DNA"/>
</dbReference>
<dbReference type="InterPro" id="IPR040853">
    <property type="entry name" value="RapA2_cadherin-like"/>
</dbReference>
<proteinExistence type="predicted"/>
<dbReference type="Proteomes" id="UP001200557">
    <property type="component" value="Unassembled WGS sequence"/>
</dbReference>
<dbReference type="RefSeq" id="WP_235227383.1">
    <property type="nucleotide sequence ID" value="NZ_JAKGAQ010000025.1"/>
</dbReference>
<feature type="domain" description="RapA2 cadherin-like" evidence="1">
    <location>
        <begin position="14"/>
        <end position="85"/>
    </location>
</feature>
<evidence type="ECO:0000259" key="1">
    <source>
        <dbReference type="Pfam" id="PF17803"/>
    </source>
</evidence>
<gene>
    <name evidence="2" type="ORF">L0664_18475</name>
</gene>
<feature type="non-terminal residue" evidence="2">
    <location>
        <position position="1"/>
    </location>
</feature>
<accession>A0ABS9D0K4</accession>
<evidence type="ECO:0000313" key="2">
    <source>
        <dbReference type="EMBL" id="MCF2873055.1"/>
    </source>
</evidence>
<evidence type="ECO:0000313" key="3">
    <source>
        <dbReference type="Proteomes" id="UP001200557"/>
    </source>
</evidence>
<organism evidence="2 3">
    <name type="scientific">Octadecabacter dasysiphoniae</name>
    <dbReference type="NCBI Taxonomy" id="2909341"/>
    <lineage>
        <taxon>Bacteria</taxon>
        <taxon>Pseudomonadati</taxon>
        <taxon>Pseudomonadota</taxon>
        <taxon>Alphaproteobacteria</taxon>
        <taxon>Rhodobacterales</taxon>
        <taxon>Roseobacteraceae</taxon>
        <taxon>Octadecabacter</taxon>
    </lineage>
</organism>
<comment type="caution">
    <text evidence="2">The sequence shown here is derived from an EMBL/GenBank/DDBJ whole genome shotgun (WGS) entry which is preliminary data.</text>
</comment>
<dbReference type="InterPro" id="IPR010221">
    <property type="entry name" value="VCBS_dom"/>
</dbReference>
<protein>
    <submittedName>
        <fullName evidence="2">VCBS domain-containing protein</fullName>
    </submittedName>
</protein>